<dbReference type="Pfam" id="PF01471">
    <property type="entry name" value="PG_binding_1"/>
    <property type="match status" value="1"/>
</dbReference>
<dbReference type="SUPFAM" id="SSF47090">
    <property type="entry name" value="PGBD-like"/>
    <property type="match status" value="1"/>
</dbReference>
<keyword evidence="10" id="KW-1185">Reference proteome</keyword>
<evidence type="ECO:0000256" key="1">
    <source>
        <dbReference type="ARBA" id="ARBA00004752"/>
    </source>
</evidence>
<dbReference type="UniPathway" id="UPA00219"/>
<evidence type="ECO:0000256" key="4">
    <source>
        <dbReference type="ARBA" id="ARBA00022960"/>
    </source>
</evidence>
<dbReference type="GO" id="GO:0016740">
    <property type="term" value="F:transferase activity"/>
    <property type="evidence" value="ECO:0007669"/>
    <property type="project" value="UniProtKB-KW"/>
</dbReference>
<feature type="active site" description="Proton donor/acceptor" evidence="7">
    <location>
        <position position="276"/>
    </location>
</feature>
<feature type="domain" description="L,D-TPase catalytic" evidence="8">
    <location>
        <begin position="143"/>
        <end position="328"/>
    </location>
</feature>
<evidence type="ECO:0000256" key="3">
    <source>
        <dbReference type="ARBA" id="ARBA00022679"/>
    </source>
</evidence>
<keyword evidence="3" id="KW-0808">Transferase</keyword>
<dbReference type="SUPFAM" id="SSF141523">
    <property type="entry name" value="L,D-transpeptidase catalytic domain-like"/>
    <property type="match status" value="1"/>
</dbReference>
<evidence type="ECO:0000256" key="7">
    <source>
        <dbReference type="PROSITE-ProRule" id="PRU01373"/>
    </source>
</evidence>
<keyword evidence="4 7" id="KW-0133">Cell shape</keyword>
<evidence type="ECO:0000313" key="10">
    <source>
        <dbReference type="Proteomes" id="UP000006755"/>
    </source>
</evidence>
<dbReference type="InterPro" id="IPR036366">
    <property type="entry name" value="PGBDSf"/>
</dbReference>
<dbReference type="GO" id="GO:0004180">
    <property type="term" value="F:carboxypeptidase activity"/>
    <property type="evidence" value="ECO:0007669"/>
    <property type="project" value="UniProtKB-ARBA"/>
</dbReference>
<evidence type="ECO:0000256" key="2">
    <source>
        <dbReference type="ARBA" id="ARBA00005992"/>
    </source>
</evidence>
<comment type="pathway">
    <text evidence="1 7">Cell wall biogenesis; peptidoglycan biosynthesis.</text>
</comment>
<gene>
    <name evidence="9" type="ORF">B3C1_09972</name>
</gene>
<protein>
    <submittedName>
        <fullName evidence="9">ErfK/YbiS/YcfS/YnhG family protein</fullName>
    </submittedName>
</protein>
<dbReference type="EMBL" id="AMRI01000012">
    <property type="protein sequence ID" value="EKE73716.1"/>
    <property type="molecule type" value="Genomic_DNA"/>
</dbReference>
<dbReference type="GO" id="GO:0071555">
    <property type="term" value="P:cell wall organization"/>
    <property type="evidence" value="ECO:0007669"/>
    <property type="project" value="UniProtKB-UniRule"/>
</dbReference>
<dbReference type="PANTHER" id="PTHR41533">
    <property type="entry name" value="L,D-TRANSPEPTIDASE HI_1667-RELATED"/>
    <property type="match status" value="1"/>
</dbReference>
<keyword evidence="5 7" id="KW-0573">Peptidoglycan synthesis</keyword>
<dbReference type="STRING" id="745411.B3C1_09972"/>
<organism evidence="9 10">
    <name type="scientific">Gallaecimonas xiamenensis 3-C-1</name>
    <dbReference type="NCBI Taxonomy" id="745411"/>
    <lineage>
        <taxon>Bacteria</taxon>
        <taxon>Pseudomonadati</taxon>
        <taxon>Pseudomonadota</taxon>
        <taxon>Gammaproteobacteria</taxon>
        <taxon>Enterobacterales</taxon>
        <taxon>Gallaecimonadaceae</taxon>
        <taxon>Gallaecimonas</taxon>
    </lineage>
</organism>
<dbReference type="Gene3D" id="1.10.101.10">
    <property type="entry name" value="PGBD-like superfamily/PGBD"/>
    <property type="match status" value="1"/>
</dbReference>
<dbReference type="Proteomes" id="UP000006755">
    <property type="component" value="Unassembled WGS sequence"/>
</dbReference>
<proteinExistence type="inferred from homology"/>
<keyword evidence="6 7" id="KW-0961">Cell wall biogenesis/degradation</keyword>
<evidence type="ECO:0000313" key="9">
    <source>
        <dbReference type="EMBL" id="EKE73716.1"/>
    </source>
</evidence>
<comment type="similarity">
    <text evidence="2">Belongs to the YkuD family.</text>
</comment>
<reference evidence="9 10" key="1">
    <citation type="journal article" date="2012" name="J. Bacteriol.">
        <title>Genome Sequence of Gallaecimonas xiamenensis Type Strain 3-C-1.</title>
        <authorList>
            <person name="Lai Q."/>
            <person name="Wang L."/>
            <person name="Wang W."/>
            <person name="Shao Z."/>
        </authorList>
    </citation>
    <scope>NUCLEOTIDE SEQUENCE [LARGE SCALE GENOMIC DNA]</scope>
    <source>
        <strain evidence="9 10">3-C-1</strain>
    </source>
</reference>
<sequence length="372" mass="42421">MAIKAWVWTVLLLWAWPLQADWLSDQRQALQKAAVQMELLADMGHWPYLEGATLKPGQQSDLVPAIRERLWLTGDLSDLAEPGDIYDEQLVAAVKAFQGRHGLKEDGIVGQATRQALNVTPAQRLLQIQGTLQRMAQLQPAPEQLVVNIPAFSLTWFDGDQVRLHSKIVVGRPSRPTPQMETQVTAIELNPYWNVPYSIFRRDYLPKVRRLGVAELVEHQIDIVEGYGNQTRVVPMPDELPSPWPPHWRLRQRAGDFNALGRLKFVLPNNDAIYLHHTNQPSLFRQARRAYSSGCIRVEEAYSLAAQLLFDHPDWRDRVASGQRVKIPLTVPLPIALVYWTAWLDDEGRLQFRDDLYGLDLGANSQYALHKD</sequence>
<dbReference type="Pfam" id="PF03734">
    <property type="entry name" value="YkuD"/>
    <property type="match status" value="1"/>
</dbReference>
<dbReference type="OrthoDB" id="9778545at2"/>
<dbReference type="RefSeq" id="WP_008484594.1">
    <property type="nucleotide sequence ID" value="NZ_AMRI01000012.1"/>
</dbReference>
<dbReference type="PROSITE" id="PS52029">
    <property type="entry name" value="LD_TPASE"/>
    <property type="match status" value="1"/>
</dbReference>
<dbReference type="CDD" id="cd16913">
    <property type="entry name" value="YkuD_like"/>
    <property type="match status" value="1"/>
</dbReference>
<evidence type="ECO:0000259" key="8">
    <source>
        <dbReference type="PROSITE" id="PS52029"/>
    </source>
</evidence>
<dbReference type="GO" id="GO:0008360">
    <property type="term" value="P:regulation of cell shape"/>
    <property type="evidence" value="ECO:0007669"/>
    <property type="project" value="UniProtKB-UniRule"/>
</dbReference>
<dbReference type="InterPro" id="IPR002477">
    <property type="entry name" value="Peptidoglycan-bd-like"/>
</dbReference>
<dbReference type="PANTHER" id="PTHR41533:SF1">
    <property type="entry name" value="L,D-TRANSPEPTIDASE YCBB-RELATED"/>
    <property type="match status" value="1"/>
</dbReference>
<dbReference type="InterPro" id="IPR005490">
    <property type="entry name" value="LD_TPept_cat_dom"/>
</dbReference>
<dbReference type="InterPro" id="IPR036365">
    <property type="entry name" value="PGBD-like_sf"/>
</dbReference>
<dbReference type="GO" id="GO:0009252">
    <property type="term" value="P:peptidoglycan biosynthetic process"/>
    <property type="evidence" value="ECO:0007669"/>
    <property type="project" value="UniProtKB-UniPathway"/>
</dbReference>
<evidence type="ECO:0000256" key="5">
    <source>
        <dbReference type="ARBA" id="ARBA00022984"/>
    </source>
</evidence>
<dbReference type="eggNOG" id="COG2989">
    <property type="taxonomic scope" value="Bacteria"/>
</dbReference>
<dbReference type="AlphaFoldDB" id="K2IU00"/>
<dbReference type="InterPro" id="IPR052905">
    <property type="entry name" value="LD-transpeptidase_YkuD-like"/>
</dbReference>
<name>K2IU00_9GAMM</name>
<dbReference type="Gene3D" id="2.40.440.10">
    <property type="entry name" value="L,D-transpeptidase catalytic domain-like"/>
    <property type="match status" value="1"/>
</dbReference>
<feature type="active site" description="Nucleophile" evidence="7">
    <location>
        <position position="295"/>
    </location>
</feature>
<dbReference type="InterPro" id="IPR038063">
    <property type="entry name" value="Transpep_catalytic_dom"/>
</dbReference>
<comment type="caution">
    <text evidence="9">The sequence shown here is derived from an EMBL/GenBank/DDBJ whole genome shotgun (WGS) entry which is preliminary data.</text>
</comment>
<accession>K2IU00</accession>
<evidence type="ECO:0000256" key="6">
    <source>
        <dbReference type="ARBA" id="ARBA00023316"/>
    </source>
</evidence>